<sequence>MQLDRFTIKSQEAIQAGLRLAEERRNPQATPEHLLAVLLTQPESIVPAVLRKVGADPAAIRNENNAALDALPTMSGPSGGSGPSTEFMQVLRASEHEMRQLDDEYVSTEHVLLSLSGHNSKPGEILRAAGANHENLDTAIREVRGPHRVTDAAPEDKYQALEKYGRDLTEAAALGQLDPVIGRDDEIRRVIQVLSRRTKNNPVLIGEPGVGKTAIAEGLAQRVVSGDVPESLRDRKVVSLDIGALIAGAKYRGEFEDRLKAVLKEVQDANGLVILFIDELHTIVGAGAGEGAVDAANLLKPMLARGELRAVGATTLDEYRKHIEKDPALERRFQPVFVGEPSVEDTIAILRGLKERYEVHHGVDIQDSAIIAAATLSHRYISDRFLPDKAIDLIDESASKLRIEIDSKPTEIDEIDRRIMQLEIEREALAKESDEASVARRDAIEREIAELQERSAGMTAQWQREKDAISAITTVRERLEQARIEAEQAERAADLQRAAELRYGEIPALEKQLAEAEAREADADAEVVETQFLKEKVDAEDIAEVIASWTGIPVARLMEGEVEKLVHMEERLHQRVIGQDEAVEAVANALRRSRAGLQDPERPIGTFLFLGPTGVGKTELARALAEFMFDSQDAMVRLDMSEYMERHAVSRLIGAPPGYVGYEEGGQLTEAVRRRPYSVLLLDEVEKAHPDVFNALLQVMDDGRLTDGQGRTVDFRNVVLIMTSNIPGGRVGAEGHFKPEFINRLDDIVEFQPLSREQISEIVEIQVSRLVGRVRERDIDVVLTEDARTLLGNLGYDPTYGARPLKRVIQKRLVDKLALAILQGEFAAGDLVEVDAIDGELAFTRAARPVPAPAG</sequence>
<evidence type="ECO:0000256" key="5">
    <source>
        <dbReference type="ARBA" id="ARBA00022840"/>
    </source>
</evidence>
<dbReference type="Pfam" id="PF00004">
    <property type="entry name" value="AAA"/>
    <property type="match status" value="1"/>
</dbReference>
<dbReference type="SMART" id="SM01086">
    <property type="entry name" value="ClpB_D2-small"/>
    <property type="match status" value="1"/>
</dbReference>
<name>D3FAG6_CONWI</name>
<dbReference type="GO" id="GO:0005524">
    <property type="term" value="F:ATP binding"/>
    <property type="evidence" value="ECO:0007669"/>
    <property type="project" value="UniProtKB-UniRule"/>
</dbReference>
<evidence type="ECO:0000256" key="7">
    <source>
        <dbReference type="ARBA" id="ARBA00023054"/>
    </source>
</evidence>
<dbReference type="HOGENOM" id="CLU_005070_4_1_11"/>
<dbReference type="Gene3D" id="3.40.50.300">
    <property type="entry name" value="P-loop containing nucleotide triphosphate hydrolases"/>
    <property type="match status" value="3"/>
</dbReference>
<dbReference type="PRINTS" id="PR00300">
    <property type="entry name" value="CLPPROTEASEA"/>
</dbReference>
<evidence type="ECO:0000256" key="8">
    <source>
        <dbReference type="ARBA" id="ARBA00023186"/>
    </source>
</evidence>
<dbReference type="PROSITE" id="PS00871">
    <property type="entry name" value="CLPAB_2"/>
    <property type="match status" value="1"/>
</dbReference>
<organism evidence="15 16">
    <name type="scientific">Conexibacter woesei (strain DSM 14684 / CCUG 47730 / CIP 108061 / JCM 11494 / NBRC 100937 / ID131577)</name>
    <dbReference type="NCBI Taxonomy" id="469383"/>
    <lineage>
        <taxon>Bacteria</taxon>
        <taxon>Bacillati</taxon>
        <taxon>Actinomycetota</taxon>
        <taxon>Thermoleophilia</taxon>
        <taxon>Solirubrobacterales</taxon>
        <taxon>Conexibacteraceae</taxon>
        <taxon>Conexibacter</taxon>
    </lineage>
</organism>
<dbReference type="GO" id="GO:0006355">
    <property type="term" value="P:regulation of DNA-templated transcription"/>
    <property type="evidence" value="ECO:0007669"/>
    <property type="project" value="InterPro"/>
</dbReference>
<dbReference type="SMART" id="SM00382">
    <property type="entry name" value="AAA"/>
    <property type="match status" value="2"/>
</dbReference>
<dbReference type="Gene3D" id="1.10.8.60">
    <property type="match status" value="1"/>
</dbReference>
<dbReference type="GO" id="GO:0005737">
    <property type="term" value="C:cytoplasm"/>
    <property type="evidence" value="ECO:0007669"/>
    <property type="project" value="UniProtKB-SubCell"/>
</dbReference>
<dbReference type="InterPro" id="IPR003593">
    <property type="entry name" value="AAA+_ATPase"/>
</dbReference>
<dbReference type="InterPro" id="IPR001270">
    <property type="entry name" value="ClpA/B"/>
</dbReference>
<evidence type="ECO:0000256" key="2">
    <source>
        <dbReference type="ARBA" id="ARBA00008675"/>
    </source>
</evidence>
<dbReference type="FunFam" id="3.40.50.300:FF:000120">
    <property type="entry name" value="ATP-dependent chaperone ClpB"/>
    <property type="match status" value="1"/>
</dbReference>
<evidence type="ECO:0000256" key="1">
    <source>
        <dbReference type="ARBA" id="ARBA00004496"/>
    </source>
</evidence>
<keyword evidence="7 12" id="KW-0175">Coiled coil</keyword>
<evidence type="ECO:0000256" key="11">
    <source>
        <dbReference type="RuleBase" id="RU004432"/>
    </source>
</evidence>
<keyword evidence="8 11" id="KW-0143">Chaperone</keyword>
<dbReference type="InterPro" id="IPR002078">
    <property type="entry name" value="Sigma_54_int"/>
</dbReference>
<dbReference type="GO" id="GO:0034605">
    <property type="term" value="P:cellular response to heat"/>
    <property type="evidence" value="ECO:0007669"/>
    <property type="project" value="TreeGrafter"/>
</dbReference>
<evidence type="ECO:0000259" key="13">
    <source>
        <dbReference type="PROSITE" id="PS50045"/>
    </source>
</evidence>
<dbReference type="FunFam" id="3.40.50.300:FF:000025">
    <property type="entry name" value="ATP-dependent Clp protease subunit"/>
    <property type="match status" value="1"/>
</dbReference>
<comment type="subunit">
    <text evidence="9">Homohexamer. The oligomerization is ATP-dependent.</text>
</comment>
<proteinExistence type="inferred from homology"/>
<comment type="subcellular location">
    <subcellularLocation>
        <location evidence="1 12">Cytoplasm</location>
    </subcellularLocation>
</comment>
<comment type="function">
    <text evidence="12">Part of a stress-induced multi-chaperone system, it is involved in the recovery of the cell from heat-induced damage, in cooperation with DnaK, DnaJ and GrpE.</text>
</comment>
<evidence type="ECO:0000256" key="10">
    <source>
        <dbReference type="PROSITE-ProRule" id="PRU01251"/>
    </source>
</evidence>
<dbReference type="Pfam" id="PF02861">
    <property type="entry name" value="Clp_N"/>
    <property type="match status" value="1"/>
</dbReference>
<reference evidence="16" key="2">
    <citation type="submission" date="2010-01" db="EMBL/GenBank/DDBJ databases">
        <title>The complete genome of Conexibacter woesei DSM 14684.</title>
        <authorList>
            <consortium name="US DOE Joint Genome Institute (JGI-PGF)"/>
            <person name="Lucas S."/>
            <person name="Copeland A."/>
            <person name="Lapidus A."/>
            <person name="Glavina del Rio T."/>
            <person name="Dalin E."/>
            <person name="Tice H."/>
            <person name="Bruce D."/>
            <person name="Goodwin L."/>
            <person name="Pitluck S."/>
            <person name="Kyrpides N."/>
            <person name="Mavromatis K."/>
            <person name="Ivanova N."/>
            <person name="Mikhailova N."/>
            <person name="Chertkov O."/>
            <person name="Brettin T."/>
            <person name="Detter J.C."/>
            <person name="Han C."/>
            <person name="Larimer F."/>
            <person name="Land M."/>
            <person name="Hauser L."/>
            <person name="Markowitz V."/>
            <person name="Cheng J.-F."/>
            <person name="Hugenholtz P."/>
            <person name="Woyke T."/>
            <person name="Wu D."/>
            <person name="Pukall R."/>
            <person name="Steenblock K."/>
            <person name="Schneider S."/>
            <person name="Klenk H.-P."/>
            <person name="Eisen J.A."/>
        </authorList>
    </citation>
    <scope>NUCLEOTIDE SEQUENCE [LARGE SCALE GENOMIC DNA]</scope>
    <source>
        <strain evidence="16">DSM 14684 / CIP 108061 / JCM 11494 / NBRC 100937 / ID131577</strain>
    </source>
</reference>
<dbReference type="OrthoDB" id="3170949at2"/>
<dbReference type="PANTHER" id="PTHR11638:SF18">
    <property type="entry name" value="HEAT SHOCK PROTEIN 104"/>
    <property type="match status" value="1"/>
</dbReference>
<dbReference type="PROSITE" id="PS50045">
    <property type="entry name" value="SIGMA54_INTERACT_4"/>
    <property type="match status" value="1"/>
</dbReference>
<dbReference type="Proteomes" id="UP000008229">
    <property type="component" value="Chromosome"/>
</dbReference>
<evidence type="ECO:0000256" key="4">
    <source>
        <dbReference type="ARBA" id="ARBA00022741"/>
    </source>
</evidence>
<dbReference type="EMBL" id="CP001854">
    <property type="protein sequence ID" value="ADB49235.1"/>
    <property type="molecule type" value="Genomic_DNA"/>
</dbReference>
<dbReference type="GO" id="GO:0016887">
    <property type="term" value="F:ATP hydrolysis activity"/>
    <property type="evidence" value="ECO:0007669"/>
    <property type="project" value="InterPro"/>
</dbReference>
<dbReference type="PROSITE" id="PS00870">
    <property type="entry name" value="CLPAB_1"/>
    <property type="match status" value="1"/>
</dbReference>
<gene>
    <name evidence="12" type="primary">clpB</name>
    <name evidence="15" type="ordered locus">Cwoe_0802</name>
</gene>
<comment type="similarity">
    <text evidence="2 11">Belongs to the ClpA/ClpB family.</text>
</comment>
<dbReference type="PROSITE" id="PS51903">
    <property type="entry name" value="CLP_R"/>
    <property type="match status" value="1"/>
</dbReference>
<dbReference type="InterPro" id="IPR027417">
    <property type="entry name" value="P-loop_NTPase"/>
</dbReference>
<keyword evidence="3 10" id="KW-0677">Repeat</keyword>
<dbReference type="InterPro" id="IPR017730">
    <property type="entry name" value="Chaperonin_ClpB"/>
</dbReference>
<protein>
    <recommendedName>
        <fullName evidence="12">Chaperone protein ClpB</fullName>
    </recommendedName>
</protein>
<evidence type="ECO:0000256" key="9">
    <source>
        <dbReference type="ARBA" id="ARBA00026057"/>
    </source>
</evidence>
<dbReference type="InterPro" id="IPR018368">
    <property type="entry name" value="ClpA/B_CS1"/>
</dbReference>
<dbReference type="eggNOG" id="COG0542">
    <property type="taxonomic scope" value="Bacteria"/>
</dbReference>
<dbReference type="NCBIfam" id="TIGR03346">
    <property type="entry name" value="chaperone_ClpB"/>
    <property type="match status" value="1"/>
</dbReference>
<dbReference type="PANTHER" id="PTHR11638">
    <property type="entry name" value="ATP-DEPENDENT CLP PROTEASE"/>
    <property type="match status" value="1"/>
</dbReference>
<feature type="domain" description="Clp R" evidence="14">
    <location>
        <begin position="3"/>
        <end position="146"/>
    </location>
</feature>
<dbReference type="KEGG" id="cwo:Cwoe_0802"/>
<dbReference type="InterPro" id="IPR041546">
    <property type="entry name" value="ClpA/ClpB_AAA_lid"/>
</dbReference>
<keyword evidence="4 11" id="KW-0547">Nucleotide-binding</keyword>
<dbReference type="SUPFAM" id="SSF81923">
    <property type="entry name" value="Double Clp-N motif"/>
    <property type="match status" value="1"/>
</dbReference>
<dbReference type="SUPFAM" id="SSF52540">
    <property type="entry name" value="P-loop containing nucleoside triphosphate hydrolases"/>
    <property type="match status" value="2"/>
</dbReference>
<dbReference type="InterPro" id="IPR028299">
    <property type="entry name" value="ClpA/B_CS2"/>
</dbReference>
<dbReference type="Pfam" id="PF07724">
    <property type="entry name" value="AAA_2"/>
    <property type="match status" value="1"/>
</dbReference>
<keyword evidence="12" id="KW-0963">Cytoplasm</keyword>
<feature type="domain" description="Sigma-54 factor interaction" evidence="13">
    <location>
        <begin position="576"/>
        <end position="814"/>
    </location>
</feature>
<keyword evidence="16" id="KW-1185">Reference proteome</keyword>
<dbReference type="InterPro" id="IPR036628">
    <property type="entry name" value="Clp_N_dom_sf"/>
</dbReference>
<dbReference type="InterPro" id="IPR004176">
    <property type="entry name" value="Clp_R_N"/>
</dbReference>
<evidence type="ECO:0000313" key="15">
    <source>
        <dbReference type="EMBL" id="ADB49235.1"/>
    </source>
</evidence>
<evidence type="ECO:0000313" key="16">
    <source>
        <dbReference type="Proteomes" id="UP000008229"/>
    </source>
</evidence>
<dbReference type="CDD" id="cd00009">
    <property type="entry name" value="AAA"/>
    <property type="match status" value="1"/>
</dbReference>
<reference evidence="15 16" key="1">
    <citation type="journal article" date="2010" name="Stand. Genomic Sci.">
        <title>Complete genome sequence of Conexibacter woesei type strain (ID131577).</title>
        <authorList>
            <person name="Pukall R."/>
            <person name="Lapidus A."/>
            <person name="Glavina Del Rio T."/>
            <person name="Copeland A."/>
            <person name="Tice H."/>
            <person name="Cheng J.-F."/>
            <person name="Lucas S."/>
            <person name="Chen F."/>
            <person name="Nolan M."/>
            <person name="Bruce D."/>
            <person name="Goodwin L."/>
            <person name="Pitluck S."/>
            <person name="Mavromatis K."/>
            <person name="Ivanova N."/>
            <person name="Ovchinnikova G."/>
            <person name="Pati A."/>
            <person name="Chen A."/>
            <person name="Palaniappan K."/>
            <person name="Land M."/>
            <person name="Hauser L."/>
            <person name="Chang Y.-J."/>
            <person name="Jeffries C.D."/>
            <person name="Chain P."/>
            <person name="Meincke L."/>
            <person name="Sims D."/>
            <person name="Brettin T."/>
            <person name="Detter J.C."/>
            <person name="Rohde M."/>
            <person name="Goeker M."/>
            <person name="Bristow J."/>
            <person name="Eisen J.A."/>
            <person name="Markowitz V."/>
            <person name="Kyrpides N.C."/>
            <person name="Klenk H.-P."/>
            <person name="Hugenholtz P."/>
        </authorList>
    </citation>
    <scope>NUCLEOTIDE SEQUENCE [LARGE SCALE GENOMIC DNA]</scope>
    <source>
        <strain evidence="16">DSM 14684 / CIP 108061 / JCM 11494 / NBRC 100937 / ID131577</strain>
    </source>
</reference>
<dbReference type="InterPro" id="IPR003959">
    <property type="entry name" value="ATPase_AAA_core"/>
</dbReference>
<dbReference type="InterPro" id="IPR019489">
    <property type="entry name" value="Clp_ATPase_C"/>
</dbReference>
<dbReference type="AlphaFoldDB" id="D3FAG6"/>
<evidence type="ECO:0000256" key="6">
    <source>
        <dbReference type="ARBA" id="ARBA00023016"/>
    </source>
</evidence>
<dbReference type="RefSeq" id="WP_012932288.1">
    <property type="nucleotide sequence ID" value="NC_013739.1"/>
</dbReference>
<dbReference type="InterPro" id="IPR050130">
    <property type="entry name" value="ClpA_ClpB"/>
</dbReference>
<evidence type="ECO:0000256" key="12">
    <source>
        <dbReference type="RuleBase" id="RU362034"/>
    </source>
</evidence>
<dbReference type="FunFam" id="3.40.50.300:FF:000010">
    <property type="entry name" value="Chaperone clpB 1, putative"/>
    <property type="match status" value="1"/>
</dbReference>
<accession>D3FAG6</accession>
<evidence type="ECO:0000256" key="3">
    <source>
        <dbReference type="ARBA" id="ARBA00022737"/>
    </source>
</evidence>
<keyword evidence="6 12" id="KW-0346">Stress response</keyword>
<dbReference type="Gene3D" id="1.10.1780.10">
    <property type="entry name" value="Clp, N-terminal domain"/>
    <property type="match status" value="1"/>
</dbReference>
<keyword evidence="5 11" id="KW-0067">ATP-binding</keyword>
<comment type="subunit">
    <text evidence="12">Homohexamer; The oligomerization is ATP-dependent.</text>
</comment>
<dbReference type="CDD" id="cd19499">
    <property type="entry name" value="RecA-like_ClpB_Hsp104-like"/>
    <property type="match status" value="1"/>
</dbReference>
<dbReference type="STRING" id="469383.Cwoe_0802"/>
<feature type="coiled-coil region" evidence="12">
    <location>
        <begin position="412"/>
        <end position="531"/>
    </location>
</feature>
<dbReference type="Pfam" id="PF10431">
    <property type="entry name" value="ClpB_D2-small"/>
    <property type="match status" value="1"/>
</dbReference>
<dbReference type="Pfam" id="PF17871">
    <property type="entry name" value="AAA_lid_9"/>
    <property type="match status" value="1"/>
</dbReference>
<dbReference type="GO" id="GO:0042026">
    <property type="term" value="P:protein refolding"/>
    <property type="evidence" value="ECO:0007669"/>
    <property type="project" value="UniProtKB-UniRule"/>
</dbReference>
<evidence type="ECO:0000259" key="14">
    <source>
        <dbReference type="PROSITE" id="PS51903"/>
    </source>
</evidence>